<gene>
    <name evidence="11" type="ORF">UY61_C0051G0008</name>
</gene>
<dbReference type="GO" id="GO:0140359">
    <property type="term" value="F:ABC-type transporter activity"/>
    <property type="evidence" value="ECO:0007669"/>
    <property type="project" value="InterPro"/>
</dbReference>
<evidence type="ECO:0000256" key="5">
    <source>
        <dbReference type="ARBA" id="ARBA00022840"/>
    </source>
</evidence>
<dbReference type="InterPro" id="IPR039421">
    <property type="entry name" value="Type_1_exporter"/>
</dbReference>
<feature type="transmembrane region" description="Helical" evidence="8">
    <location>
        <begin position="20"/>
        <end position="48"/>
    </location>
</feature>
<reference evidence="11 12" key="1">
    <citation type="journal article" date="2015" name="Nature">
        <title>rRNA introns, odd ribosomes, and small enigmatic genomes across a large radiation of phyla.</title>
        <authorList>
            <person name="Brown C.T."/>
            <person name="Hug L.A."/>
            <person name="Thomas B.C."/>
            <person name="Sharon I."/>
            <person name="Castelle C.J."/>
            <person name="Singh A."/>
            <person name="Wilkins M.J."/>
            <person name="Williams K.H."/>
            <person name="Banfield J.F."/>
        </authorList>
    </citation>
    <scope>NUCLEOTIDE SEQUENCE [LARGE SCALE GENOMIC DNA]</scope>
</reference>
<dbReference type="GO" id="GO:0005524">
    <property type="term" value="F:ATP binding"/>
    <property type="evidence" value="ECO:0007669"/>
    <property type="project" value="UniProtKB-KW"/>
</dbReference>
<feature type="transmembrane region" description="Helical" evidence="8">
    <location>
        <begin position="78"/>
        <end position="99"/>
    </location>
</feature>
<keyword evidence="3 8" id="KW-0812">Transmembrane</keyword>
<dbReference type="PROSITE" id="PS51257">
    <property type="entry name" value="PROKAR_LIPOPROTEIN"/>
    <property type="match status" value="1"/>
</dbReference>
<evidence type="ECO:0000313" key="12">
    <source>
        <dbReference type="Proteomes" id="UP000034201"/>
    </source>
</evidence>
<dbReference type="GO" id="GO:0034040">
    <property type="term" value="F:ATPase-coupled lipid transmembrane transporter activity"/>
    <property type="evidence" value="ECO:0007669"/>
    <property type="project" value="TreeGrafter"/>
</dbReference>
<dbReference type="EMBL" id="LCQQ01000051">
    <property type="protein sequence ID" value="KKW19700.1"/>
    <property type="molecule type" value="Genomic_DNA"/>
</dbReference>
<dbReference type="PANTHER" id="PTHR24221:SF654">
    <property type="entry name" value="ATP-BINDING CASSETTE SUB-FAMILY B MEMBER 6"/>
    <property type="match status" value="1"/>
</dbReference>
<dbReference type="GO" id="GO:0005886">
    <property type="term" value="C:plasma membrane"/>
    <property type="evidence" value="ECO:0007669"/>
    <property type="project" value="UniProtKB-SubCell"/>
</dbReference>
<dbReference type="FunFam" id="3.40.50.300:FF:000604">
    <property type="entry name" value="ABC transporter B family member 28"/>
    <property type="match status" value="1"/>
</dbReference>
<dbReference type="PROSITE" id="PS00211">
    <property type="entry name" value="ABC_TRANSPORTER_1"/>
    <property type="match status" value="1"/>
</dbReference>
<keyword evidence="4" id="KW-0547">Nucleotide-binding</keyword>
<dbReference type="InterPro" id="IPR003439">
    <property type="entry name" value="ABC_transporter-like_ATP-bd"/>
</dbReference>
<keyword evidence="2" id="KW-0813">Transport</keyword>
<dbReference type="Pfam" id="PF00005">
    <property type="entry name" value="ABC_tran"/>
    <property type="match status" value="1"/>
</dbReference>
<evidence type="ECO:0000256" key="7">
    <source>
        <dbReference type="ARBA" id="ARBA00023136"/>
    </source>
</evidence>
<dbReference type="PROSITE" id="PS50929">
    <property type="entry name" value="ABC_TM1F"/>
    <property type="match status" value="1"/>
</dbReference>
<keyword evidence="7 8" id="KW-0472">Membrane</keyword>
<evidence type="ECO:0000259" key="10">
    <source>
        <dbReference type="PROSITE" id="PS50929"/>
    </source>
</evidence>
<dbReference type="InterPro" id="IPR017871">
    <property type="entry name" value="ABC_transporter-like_CS"/>
</dbReference>
<evidence type="ECO:0000256" key="3">
    <source>
        <dbReference type="ARBA" id="ARBA00022692"/>
    </source>
</evidence>
<dbReference type="PROSITE" id="PS50893">
    <property type="entry name" value="ABC_TRANSPORTER_2"/>
    <property type="match status" value="1"/>
</dbReference>
<dbReference type="Gene3D" id="1.20.1560.10">
    <property type="entry name" value="ABC transporter type 1, transmembrane domain"/>
    <property type="match status" value="1"/>
</dbReference>
<dbReference type="PANTHER" id="PTHR24221">
    <property type="entry name" value="ATP-BINDING CASSETTE SUB-FAMILY B"/>
    <property type="match status" value="1"/>
</dbReference>
<feature type="transmembrane region" description="Helical" evidence="8">
    <location>
        <begin position="264"/>
        <end position="282"/>
    </location>
</feature>
<comment type="caution">
    <text evidence="11">The sequence shown here is derived from an EMBL/GenBank/DDBJ whole genome shotgun (WGS) entry which is preliminary data.</text>
</comment>
<dbReference type="SUPFAM" id="SSF52540">
    <property type="entry name" value="P-loop containing nucleoside triphosphate hydrolases"/>
    <property type="match status" value="1"/>
</dbReference>
<dbReference type="InterPro" id="IPR036640">
    <property type="entry name" value="ABC1_TM_sf"/>
</dbReference>
<dbReference type="Pfam" id="PF00664">
    <property type="entry name" value="ABC_membrane"/>
    <property type="match status" value="1"/>
</dbReference>
<dbReference type="AlphaFoldDB" id="A0A0G1WM97"/>
<dbReference type="GO" id="GO:0016887">
    <property type="term" value="F:ATP hydrolysis activity"/>
    <property type="evidence" value="ECO:0007669"/>
    <property type="project" value="InterPro"/>
</dbReference>
<dbReference type="SMART" id="SM00382">
    <property type="entry name" value="AAA"/>
    <property type="match status" value="1"/>
</dbReference>
<evidence type="ECO:0000256" key="1">
    <source>
        <dbReference type="ARBA" id="ARBA00004651"/>
    </source>
</evidence>
<dbReference type="Gene3D" id="3.40.50.300">
    <property type="entry name" value="P-loop containing nucleotide triphosphate hydrolases"/>
    <property type="match status" value="1"/>
</dbReference>
<evidence type="ECO:0000256" key="2">
    <source>
        <dbReference type="ARBA" id="ARBA00022448"/>
    </source>
</evidence>
<dbReference type="SUPFAM" id="SSF90123">
    <property type="entry name" value="ABC transporter transmembrane region"/>
    <property type="match status" value="1"/>
</dbReference>
<keyword evidence="6 8" id="KW-1133">Transmembrane helix</keyword>
<evidence type="ECO:0000256" key="4">
    <source>
        <dbReference type="ARBA" id="ARBA00022741"/>
    </source>
</evidence>
<dbReference type="GO" id="GO:0005737">
    <property type="term" value="C:cytoplasm"/>
    <property type="evidence" value="ECO:0007669"/>
    <property type="project" value="UniProtKB-ARBA"/>
</dbReference>
<feature type="transmembrane region" description="Helical" evidence="8">
    <location>
        <begin position="153"/>
        <end position="171"/>
    </location>
</feature>
<sequence>MKETFRLLIRTYRPYLPQLVLMGCVGLAGSIAASVGVGMVIPLLSFVIGGEGGGENMITRFVAAVFQYLPFPYDIRSLAVFIIIFFVLKAGFLFLFSYVRLSVMYHYRTREMGDILQKVLRARWPVLLFQKAGYIQTALTQDVDRSSQLLGSLAYLPLAFVSVAVFLSVAFTISYPITIITVMVGGILLAILGPLLRKTKVLREAFARESKNLFQYLIEHLGGLKTIKALAVEDEVLLRGEEQFNQWRSLELKGNIIRSLNKQAIEPASVVLISSIFLFSYYTTEFHFESFVAIIYLVQQIFLQIELIQGALHDINESLPHVVFVEQFKRMLSGSQEEFRQGLPFRFEHEVMFRGVTFSHTGKTELFSHLSFSVKKGEMVGIVGVSGAGKTTIADLLMRFFSPQGGGILLDGRPAEEFDLHEWRKRISYVSQDIFLLNDTIEHNVRFYRGNVSDEDIRFALQRAYIHDFVMSLPQGIRTVVGERGTMLSGGQRQRIVLARALAELPSVLILDEATSALDIESERHIQHAIENLRGKVTIIIIAHRLSTVMGADRIFVLDEGSVKEEGRPRDLLADPKSVFSRMHSMHK</sequence>
<dbReference type="InterPro" id="IPR003593">
    <property type="entry name" value="AAA+_ATPase"/>
</dbReference>
<feature type="domain" description="ABC transmembrane type-1" evidence="10">
    <location>
        <begin position="20"/>
        <end position="317"/>
    </location>
</feature>
<accession>A0A0G1WM97</accession>
<proteinExistence type="predicted"/>
<feature type="transmembrane region" description="Helical" evidence="8">
    <location>
        <begin position="177"/>
        <end position="196"/>
    </location>
</feature>
<name>A0A0G1WM97_9BACT</name>
<evidence type="ECO:0000256" key="6">
    <source>
        <dbReference type="ARBA" id="ARBA00022989"/>
    </source>
</evidence>
<comment type="subcellular location">
    <subcellularLocation>
        <location evidence="1">Cell membrane</location>
        <topology evidence="1">Multi-pass membrane protein</topology>
    </subcellularLocation>
</comment>
<keyword evidence="5" id="KW-0067">ATP-binding</keyword>
<evidence type="ECO:0000256" key="8">
    <source>
        <dbReference type="SAM" id="Phobius"/>
    </source>
</evidence>
<protein>
    <submittedName>
        <fullName evidence="11">ABC transporter related protein</fullName>
    </submittedName>
</protein>
<organism evidence="11 12">
    <name type="scientific">Candidatus Adlerbacteria bacterium GW2011_GWC1_50_9</name>
    <dbReference type="NCBI Taxonomy" id="1618608"/>
    <lineage>
        <taxon>Bacteria</taxon>
        <taxon>Candidatus Adleribacteriota</taxon>
    </lineage>
</organism>
<evidence type="ECO:0000313" key="11">
    <source>
        <dbReference type="EMBL" id="KKW19700.1"/>
    </source>
</evidence>
<dbReference type="InterPro" id="IPR027417">
    <property type="entry name" value="P-loop_NTPase"/>
</dbReference>
<dbReference type="Proteomes" id="UP000034201">
    <property type="component" value="Unassembled WGS sequence"/>
</dbReference>
<evidence type="ECO:0000259" key="9">
    <source>
        <dbReference type="PROSITE" id="PS50893"/>
    </source>
</evidence>
<dbReference type="InterPro" id="IPR011527">
    <property type="entry name" value="ABC1_TM_dom"/>
</dbReference>
<feature type="domain" description="ABC transporter" evidence="9">
    <location>
        <begin position="351"/>
        <end position="585"/>
    </location>
</feature>